<keyword evidence="2" id="KW-1185">Reference proteome</keyword>
<name>A0ABQ3UV50_9CHLR</name>
<accession>A0ABQ3UV50</accession>
<sequence length="164" mass="18112">MLTRFGGDPSHAWPIPCGDLDTFQDLEAYEDLDIWQDLHGPILQVGQCGNWAFAIELMHEDQSIRPEVLCALAAGAVAVSVYRDVNALTLLSYAENGVLLEQFEASDPIPDRLQTVLRQARIDPNSENRNAIQLMSALLEALGIRLDEEDLAKPLLTGMMTPLP</sequence>
<dbReference type="InterPro" id="IPR045592">
    <property type="entry name" value="DUF6461"/>
</dbReference>
<proteinExistence type="predicted"/>
<organism evidence="1 2">
    <name type="scientific">Ktedonobacter robiniae</name>
    <dbReference type="NCBI Taxonomy" id="2778365"/>
    <lineage>
        <taxon>Bacteria</taxon>
        <taxon>Bacillati</taxon>
        <taxon>Chloroflexota</taxon>
        <taxon>Ktedonobacteria</taxon>
        <taxon>Ktedonobacterales</taxon>
        <taxon>Ktedonobacteraceae</taxon>
        <taxon>Ktedonobacter</taxon>
    </lineage>
</organism>
<dbReference type="Proteomes" id="UP000654345">
    <property type="component" value="Unassembled WGS sequence"/>
</dbReference>
<dbReference type="Pfam" id="PF20062">
    <property type="entry name" value="DUF6461"/>
    <property type="match status" value="1"/>
</dbReference>
<comment type="caution">
    <text evidence="1">The sequence shown here is derived from an EMBL/GenBank/DDBJ whole genome shotgun (WGS) entry which is preliminary data.</text>
</comment>
<evidence type="ECO:0000313" key="1">
    <source>
        <dbReference type="EMBL" id="GHO56729.1"/>
    </source>
</evidence>
<evidence type="ECO:0000313" key="2">
    <source>
        <dbReference type="Proteomes" id="UP000654345"/>
    </source>
</evidence>
<gene>
    <name evidence="1" type="ORF">KSB_52040</name>
</gene>
<protein>
    <submittedName>
        <fullName evidence="1">Uncharacterized protein</fullName>
    </submittedName>
</protein>
<dbReference type="EMBL" id="BNJG01000002">
    <property type="protein sequence ID" value="GHO56729.1"/>
    <property type="molecule type" value="Genomic_DNA"/>
</dbReference>
<dbReference type="RefSeq" id="WP_201373191.1">
    <property type="nucleotide sequence ID" value="NZ_BNJG01000002.1"/>
</dbReference>
<reference evidence="1 2" key="1">
    <citation type="journal article" date="2021" name="Int. J. Syst. Evol. Microbiol.">
        <title>Reticulibacter mediterranei gen. nov., sp. nov., within the new family Reticulibacteraceae fam. nov., and Ktedonospora formicarum gen. nov., sp. nov., Ktedonobacter robiniae sp. nov., Dictyobacter formicarum sp. nov. and Dictyobacter arantiisoli sp. nov., belonging to the class Ktedonobacteria.</title>
        <authorList>
            <person name="Yabe S."/>
            <person name="Zheng Y."/>
            <person name="Wang C.M."/>
            <person name="Sakai Y."/>
            <person name="Abe K."/>
            <person name="Yokota A."/>
            <person name="Donadio S."/>
            <person name="Cavaletti L."/>
            <person name="Monciardini P."/>
        </authorList>
    </citation>
    <scope>NUCLEOTIDE SEQUENCE [LARGE SCALE GENOMIC DNA]</scope>
    <source>
        <strain evidence="1 2">SOSP1-30</strain>
    </source>
</reference>